<comment type="caution">
    <text evidence="2">The sequence shown here is derived from an EMBL/GenBank/DDBJ whole genome shotgun (WGS) entry which is preliminary data.</text>
</comment>
<gene>
    <name evidence="2" type="ORF">D8674_012041</name>
</gene>
<dbReference type="GO" id="GO:0035861">
    <property type="term" value="C:site of double-strand break"/>
    <property type="evidence" value="ECO:0007669"/>
    <property type="project" value="TreeGrafter"/>
</dbReference>
<feature type="compositionally biased region" description="Polar residues" evidence="1">
    <location>
        <begin position="118"/>
        <end position="128"/>
    </location>
</feature>
<organism evidence="2 3">
    <name type="scientific">Pyrus ussuriensis x Pyrus communis</name>
    <dbReference type="NCBI Taxonomy" id="2448454"/>
    <lineage>
        <taxon>Eukaryota</taxon>
        <taxon>Viridiplantae</taxon>
        <taxon>Streptophyta</taxon>
        <taxon>Embryophyta</taxon>
        <taxon>Tracheophyta</taxon>
        <taxon>Spermatophyta</taxon>
        <taxon>Magnoliopsida</taxon>
        <taxon>eudicotyledons</taxon>
        <taxon>Gunneridae</taxon>
        <taxon>Pentapetalae</taxon>
        <taxon>rosids</taxon>
        <taxon>fabids</taxon>
        <taxon>Rosales</taxon>
        <taxon>Rosaceae</taxon>
        <taxon>Amygdaloideae</taxon>
        <taxon>Maleae</taxon>
        <taxon>Pyrus</taxon>
    </lineage>
</organism>
<reference evidence="3" key="2">
    <citation type="submission" date="2019-10" db="EMBL/GenBank/DDBJ databases">
        <title>A de novo genome assembly of a pear dwarfing rootstock.</title>
        <authorList>
            <person name="Wang F."/>
            <person name="Wang J."/>
            <person name="Li S."/>
            <person name="Zhang Y."/>
            <person name="Fang M."/>
            <person name="Ma L."/>
            <person name="Zhao Y."/>
            <person name="Jiang S."/>
        </authorList>
    </citation>
    <scope>NUCLEOTIDE SEQUENCE [LARGE SCALE GENOMIC DNA]</scope>
</reference>
<name>A0A5N5G0J5_9ROSA</name>
<feature type="region of interest" description="Disordered" evidence="1">
    <location>
        <begin position="99"/>
        <end position="131"/>
    </location>
</feature>
<dbReference type="PANTHER" id="PTHR28535">
    <property type="entry name" value="ZINC FINGER GRF-TYPE CONTAINING 1"/>
    <property type="match status" value="1"/>
</dbReference>
<feature type="compositionally biased region" description="Basic and acidic residues" evidence="1">
    <location>
        <begin position="105"/>
        <end position="116"/>
    </location>
</feature>
<dbReference type="GO" id="GO:0005634">
    <property type="term" value="C:nucleus"/>
    <property type="evidence" value="ECO:0007669"/>
    <property type="project" value="TreeGrafter"/>
</dbReference>
<keyword evidence="3" id="KW-1185">Reference proteome</keyword>
<evidence type="ECO:0000313" key="3">
    <source>
        <dbReference type="Proteomes" id="UP000327157"/>
    </source>
</evidence>
<evidence type="ECO:0000313" key="2">
    <source>
        <dbReference type="EMBL" id="KAB2608873.1"/>
    </source>
</evidence>
<dbReference type="GO" id="GO:0006302">
    <property type="term" value="P:double-strand break repair"/>
    <property type="evidence" value="ECO:0007669"/>
    <property type="project" value="TreeGrafter"/>
</dbReference>
<proteinExistence type="predicted"/>
<reference evidence="2 3" key="1">
    <citation type="submission" date="2019-09" db="EMBL/GenBank/DDBJ databases">
        <authorList>
            <person name="Ou C."/>
        </authorList>
    </citation>
    <scope>NUCLEOTIDE SEQUENCE [LARGE SCALE GENOMIC DNA]</scope>
    <source>
        <strain evidence="2">S2</strain>
        <tissue evidence="2">Leaf</tissue>
    </source>
</reference>
<evidence type="ECO:0000256" key="1">
    <source>
        <dbReference type="SAM" id="MobiDB-lite"/>
    </source>
</evidence>
<protein>
    <submittedName>
        <fullName evidence="2">Uncharacterized protein</fullName>
    </submittedName>
</protein>
<dbReference type="Proteomes" id="UP000327157">
    <property type="component" value="Chromosome 14"/>
</dbReference>
<accession>A0A5N5G0J5</accession>
<dbReference type="AlphaFoldDB" id="A0A5N5G0J5"/>
<reference evidence="2 3" key="3">
    <citation type="submission" date="2019-11" db="EMBL/GenBank/DDBJ databases">
        <title>A de novo genome assembly of a pear dwarfing rootstock.</title>
        <authorList>
            <person name="Wang F."/>
            <person name="Wang J."/>
            <person name="Li S."/>
            <person name="Zhang Y."/>
            <person name="Fang M."/>
            <person name="Ma L."/>
            <person name="Zhao Y."/>
            <person name="Jiang S."/>
        </authorList>
    </citation>
    <scope>NUCLEOTIDE SEQUENCE [LARGE SCALE GENOMIC DNA]</scope>
    <source>
        <strain evidence="2">S2</strain>
        <tissue evidence="2">Leaf</tissue>
    </source>
</reference>
<sequence>MILFDASRNHLDCRFLKKDEVVASGESIRFGAHLVEIGEREGDRKPVADLRTRENKHNVVAEAGIKLEQGRVLSQIKLLEKVRCIFELPKYLVEVGGPYPSSGEGEGKSDDKDCLKKASNSNHSISSVEETKPGPCAFHSFGNHENFCSFDTMYCVCTCFKRHNSGTKKHDRAYASEKSSPSSCASHDAADEKRTRFEEPVLEQIEVCPSFDLGV</sequence>
<dbReference type="InterPro" id="IPR052800">
    <property type="entry name" value="DNA_Repair_Helicase_ZGRF1"/>
</dbReference>
<dbReference type="OrthoDB" id="6513042at2759"/>
<dbReference type="PANTHER" id="PTHR28535:SF1">
    <property type="entry name" value="PROTEIN ZGRF1"/>
    <property type="match status" value="1"/>
</dbReference>
<dbReference type="EMBL" id="SMOL01000553">
    <property type="protein sequence ID" value="KAB2608873.1"/>
    <property type="molecule type" value="Genomic_DNA"/>
</dbReference>